<dbReference type="Pfam" id="PF00825">
    <property type="entry name" value="Ribonuclease_P"/>
    <property type="match status" value="1"/>
</dbReference>
<keyword evidence="5 6" id="KW-0694">RNA-binding</keyword>
<dbReference type="PANTHER" id="PTHR33992:SF1">
    <property type="entry name" value="RIBONUCLEASE P PROTEIN COMPONENT"/>
    <property type="match status" value="1"/>
</dbReference>
<dbReference type="EMBL" id="CP129971">
    <property type="protein sequence ID" value="WMN11864.1"/>
    <property type="molecule type" value="Genomic_DNA"/>
</dbReference>
<dbReference type="NCBIfam" id="TIGR00188">
    <property type="entry name" value="rnpA"/>
    <property type="match status" value="1"/>
</dbReference>
<accession>A0AA51RE66</accession>
<dbReference type="HAMAP" id="MF_00227">
    <property type="entry name" value="RNase_P"/>
    <property type="match status" value="1"/>
</dbReference>
<keyword evidence="4 6" id="KW-0378">Hydrolase</keyword>
<keyword evidence="1 6" id="KW-0819">tRNA processing</keyword>
<evidence type="ECO:0000313" key="8">
    <source>
        <dbReference type="EMBL" id="WMN11864.1"/>
    </source>
</evidence>
<keyword evidence="3 6" id="KW-0255">Endonuclease</keyword>
<evidence type="ECO:0000256" key="1">
    <source>
        <dbReference type="ARBA" id="ARBA00022694"/>
    </source>
</evidence>
<dbReference type="PANTHER" id="PTHR33992">
    <property type="entry name" value="RIBONUCLEASE P PROTEIN COMPONENT"/>
    <property type="match status" value="1"/>
</dbReference>
<evidence type="ECO:0000256" key="5">
    <source>
        <dbReference type="ARBA" id="ARBA00022884"/>
    </source>
</evidence>
<evidence type="ECO:0000256" key="2">
    <source>
        <dbReference type="ARBA" id="ARBA00022722"/>
    </source>
</evidence>
<sequence>MSVISDNNDFSFKKRERLYHRNDIQELFEKGSSFYLYPFKVIYIAEPLDSKNKSQQLLISVPKRKFKKAPDRNFIKRQVREAYRHHKYLIDPEKLSKSLRIAYIYTSDKKMPSDALTRKLKKTLERLHQEFTD</sequence>
<dbReference type="GO" id="GO:0030677">
    <property type="term" value="C:ribonuclease P complex"/>
    <property type="evidence" value="ECO:0007669"/>
    <property type="project" value="TreeGrafter"/>
</dbReference>
<dbReference type="KEGG" id="msaa:QYS49_31630"/>
<comment type="function">
    <text evidence="6">RNaseP catalyzes the removal of the 5'-leader sequence from pre-tRNA to produce the mature 5'-terminus. It can also cleave other RNA substrates such as 4.5S RNA. The protein component plays an auxiliary but essential role in vivo by binding to the 5'-leader sequence and broadening the substrate specificity of the ribozyme.</text>
</comment>
<evidence type="ECO:0000256" key="6">
    <source>
        <dbReference type="HAMAP-Rule" id="MF_00227"/>
    </source>
</evidence>
<dbReference type="EC" id="3.1.26.5" evidence="6 7"/>
<dbReference type="AlphaFoldDB" id="A0AA51RE66"/>
<comment type="subunit">
    <text evidence="6">Consists of a catalytic RNA component (M1 or rnpB) and a protein subunit.</text>
</comment>
<dbReference type="Proteomes" id="UP001230496">
    <property type="component" value="Chromosome"/>
</dbReference>
<dbReference type="InterPro" id="IPR020568">
    <property type="entry name" value="Ribosomal_Su5_D2-typ_SF"/>
</dbReference>
<keyword evidence="2 6" id="KW-0540">Nuclease</keyword>
<evidence type="ECO:0000256" key="3">
    <source>
        <dbReference type="ARBA" id="ARBA00022759"/>
    </source>
</evidence>
<name>A0AA51RE66_9BACT</name>
<dbReference type="GO" id="GO:0004526">
    <property type="term" value="F:ribonuclease P activity"/>
    <property type="evidence" value="ECO:0007669"/>
    <property type="project" value="UniProtKB-UniRule"/>
</dbReference>
<reference evidence="8 9" key="1">
    <citation type="submission" date="2023-08" db="EMBL/GenBank/DDBJ databases">
        <title>Comparative genomics and taxonomic characterization of three novel marine species of genus Marivirga.</title>
        <authorList>
            <person name="Muhammad N."/>
            <person name="Kim S.-G."/>
        </authorList>
    </citation>
    <scope>NUCLEOTIDE SEQUENCE [LARGE SCALE GENOMIC DNA]</scope>
    <source>
        <strain evidence="8 9">BDSF4-3</strain>
    </source>
</reference>
<dbReference type="GO" id="GO:0001682">
    <property type="term" value="P:tRNA 5'-leader removal"/>
    <property type="evidence" value="ECO:0007669"/>
    <property type="project" value="UniProtKB-UniRule"/>
</dbReference>
<gene>
    <name evidence="6 8" type="primary">rnpA</name>
    <name evidence="8" type="ORF">QYS49_31630</name>
</gene>
<comment type="catalytic activity">
    <reaction evidence="6">
        <text>Endonucleolytic cleavage of RNA, removing 5'-extranucleotides from tRNA precursor.</text>
        <dbReference type="EC" id="3.1.26.5"/>
    </reaction>
</comment>
<evidence type="ECO:0000256" key="4">
    <source>
        <dbReference type="ARBA" id="ARBA00022801"/>
    </source>
</evidence>
<keyword evidence="9" id="KW-1185">Reference proteome</keyword>
<dbReference type="GO" id="GO:0000049">
    <property type="term" value="F:tRNA binding"/>
    <property type="evidence" value="ECO:0007669"/>
    <property type="project" value="UniProtKB-UniRule"/>
</dbReference>
<dbReference type="RefSeq" id="WP_308349580.1">
    <property type="nucleotide sequence ID" value="NZ_CP129971.1"/>
</dbReference>
<proteinExistence type="inferred from homology"/>
<evidence type="ECO:0000313" key="9">
    <source>
        <dbReference type="Proteomes" id="UP001230496"/>
    </source>
</evidence>
<protein>
    <recommendedName>
        <fullName evidence="6 7">Ribonuclease P protein component</fullName>
        <shortName evidence="6">RNase P protein</shortName>
        <shortName evidence="6">RNaseP protein</shortName>
        <ecNumber evidence="6 7">3.1.26.5</ecNumber>
    </recommendedName>
    <alternativeName>
        <fullName evidence="6">Protein C5</fullName>
    </alternativeName>
</protein>
<dbReference type="InterPro" id="IPR000100">
    <property type="entry name" value="RNase_P"/>
</dbReference>
<comment type="similarity">
    <text evidence="6">Belongs to the RnpA family.</text>
</comment>
<evidence type="ECO:0000256" key="7">
    <source>
        <dbReference type="NCBIfam" id="TIGR00188"/>
    </source>
</evidence>
<dbReference type="GO" id="GO:0042781">
    <property type="term" value="F:3'-tRNA processing endoribonuclease activity"/>
    <property type="evidence" value="ECO:0007669"/>
    <property type="project" value="TreeGrafter"/>
</dbReference>
<organism evidence="8 9">
    <name type="scientific">Marivirga salinarum</name>
    <dbReference type="NCBI Taxonomy" id="3059078"/>
    <lineage>
        <taxon>Bacteria</taxon>
        <taxon>Pseudomonadati</taxon>
        <taxon>Bacteroidota</taxon>
        <taxon>Cytophagia</taxon>
        <taxon>Cytophagales</taxon>
        <taxon>Marivirgaceae</taxon>
        <taxon>Marivirga</taxon>
    </lineage>
</organism>
<dbReference type="SUPFAM" id="SSF54211">
    <property type="entry name" value="Ribosomal protein S5 domain 2-like"/>
    <property type="match status" value="1"/>
</dbReference>
<dbReference type="Gene3D" id="3.30.230.10">
    <property type="match status" value="1"/>
</dbReference>
<dbReference type="InterPro" id="IPR014721">
    <property type="entry name" value="Ribsml_uS5_D2-typ_fold_subgr"/>
</dbReference>